<dbReference type="HOGENOM" id="CLU_2353106_0_0_2"/>
<dbReference type="InterPro" id="IPR036388">
    <property type="entry name" value="WH-like_DNA-bd_sf"/>
</dbReference>
<evidence type="ECO:0000313" key="1">
    <source>
        <dbReference type="EMBL" id="AIG98261.1"/>
    </source>
</evidence>
<protein>
    <recommendedName>
        <fullName evidence="3">Transcriptional regulator</fullName>
    </recommendedName>
</protein>
<sequence length="97" mass="11399">MRVEDERIKLLFKEKALEILMTIYYESLGGNDVYIQYIASKVNSPHSYVWLIIKKFEEAKMVECELEGRTKIIRLTDKGQKIAQQIKSIIDIMENDT</sequence>
<proteinExistence type="predicted"/>
<dbReference type="Gene3D" id="1.10.10.10">
    <property type="entry name" value="Winged helix-like DNA-binding domain superfamily/Winged helix DNA-binding domain"/>
    <property type="match status" value="1"/>
</dbReference>
<dbReference type="EMBL" id="CP006577">
    <property type="protein sequence ID" value="AIG98261.1"/>
    <property type="molecule type" value="Genomic_DNA"/>
</dbReference>
<gene>
    <name evidence="1" type="ORF">AFULGI_00014940</name>
</gene>
<dbReference type="SUPFAM" id="SSF46785">
    <property type="entry name" value="Winged helix' DNA-binding domain"/>
    <property type="match status" value="1"/>
</dbReference>
<dbReference type="Proteomes" id="UP000028501">
    <property type="component" value="Chromosome"/>
</dbReference>
<accession>A0A075WE47</accession>
<organism evidence="1 2">
    <name type="scientific">Archaeoglobus fulgidus DSM 8774</name>
    <dbReference type="NCBI Taxonomy" id="1344584"/>
    <lineage>
        <taxon>Archaea</taxon>
        <taxon>Methanobacteriati</taxon>
        <taxon>Methanobacteriota</taxon>
        <taxon>Archaeoglobi</taxon>
        <taxon>Archaeoglobales</taxon>
        <taxon>Archaeoglobaceae</taxon>
        <taxon>Archaeoglobus</taxon>
    </lineage>
</organism>
<dbReference type="RefSeq" id="WP_231487457.1">
    <property type="nucleotide sequence ID" value="NZ_CP006577.1"/>
</dbReference>
<dbReference type="AlphaFoldDB" id="A0A075WE47"/>
<dbReference type="KEGG" id="afg:AFULGI_00014940"/>
<evidence type="ECO:0008006" key="3">
    <source>
        <dbReference type="Google" id="ProtNLM"/>
    </source>
</evidence>
<evidence type="ECO:0000313" key="2">
    <source>
        <dbReference type="Proteomes" id="UP000028501"/>
    </source>
</evidence>
<dbReference type="InterPro" id="IPR036390">
    <property type="entry name" value="WH_DNA-bd_sf"/>
</dbReference>
<name>A0A075WE47_ARCFL</name>
<dbReference type="GeneID" id="24794993"/>
<reference evidence="1 2" key="1">
    <citation type="submission" date="2013-07" db="EMBL/GenBank/DDBJ databases">
        <title>Genome of Archaeoglobus fulgidus.</title>
        <authorList>
            <person name="Fiebig A."/>
            <person name="Birkeland N.-K."/>
        </authorList>
    </citation>
    <scope>NUCLEOTIDE SEQUENCE [LARGE SCALE GENOMIC DNA]</scope>
    <source>
        <strain evidence="1 2">DSM 8774</strain>
    </source>
</reference>